<feature type="transmembrane region" description="Helical" evidence="7">
    <location>
        <begin position="146"/>
        <end position="163"/>
    </location>
</feature>
<dbReference type="Proteomes" id="UP001590950">
    <property type="component" value="Unassembled WGS sequence"/>
</dbReference>
<dbReference type="PANTHER" id="PTHR33048">
    <property type="entry name" value="PTH11-LIKE INTEGRAL MEMBRANE PROTEIN (AFU_ORTHOLOGUE AFUA_5G11245)"/>
    <property type="match status" value="1"/>
</dbReference>
<feature type="transmembrane region" description="Helical" evidence="7">
    <location>
        <begin position="175"/>
        <end position="199"/>
    </location>
</feature>
<dbReference type="EMBL" id="JBEFKJ010000039">
    <property type="protein sequence ID" value="KAL2037574.1"/>
    <property type="molecule type" value="Genomic_DNA"/>
</dbReference>
<comment type="similarity">
    <text evidence="5">Belongs to the SAT4 family.</text>
</comment>
<evidence type="ECO:0000313" key="9">
    <source>
        <dbReference type="EMBL" id="KAL2037574.1"/>
    </source>
</evidence>
<feature type="transmembrane region" description="Helical" evidence="7">
    <location>
        <begin position="219"/>
        <end position="243"/>
    </location>
</feature>
<evidence type="ECO:0000256" key="6">
    <source>
        <dbReference type="SAM" id="MobiDB-lite"/>
    </source>
</evidence>
<evidence type="ECO:0000256" key="2">
    <source>
        <dbReference type="ARBA" id="ARBA00022692"/>
    </source>
</evidence>
<evidence type="ECO:0000256" key="1">
    <source>
        <dbReference type="ARBA" id="ARBA00004141"/>
    </source>
</evidence>
<accession>A0ABR3ZVE2</accession>
<evidence type="ECO:0000256" key="7">
    <source>
        <dbReference type="SAM" id="Phobius"/>
    </source>
</evidence>
<keyword evidence="10" id="KW-1185">Reference proteome</keyword>
<feature type="compositionally biased region" description="Low complexity" evidence="6">
    <location>
        <begin position="354"/>
        <end position="365"/>
    </location>
</feature>
<keyword evidence="2 7" id="KW-0812">Transmembrane</keyword>
<evidence type="ECO:0000256" key="4">
    <source>
        <dbReference type="ARBA" id="ARBA00023136"/>
    </source>
</evidence>
<feature type="domain" description="Rhodopsin" evidence="8">
    <location>
        <begin position="71"/>
        <end position="321"/>
    </location>
</feature>
<protein>
    <recommendedName>
        <fullName evidence="8">Rhodopsin domain-containing protein</fullName>
    </recommendedName>
</protein>
<reference evidence="9 10" key="1">
    <citation type="submission" date="2024-09" db="EMBL/GenBank/DDBJ databases">
        <title>Rethinking Asexuality: The Enigmatic Case of Functional Sexual Genes in Lepraria (Stereocaulaceae).</title>
        <authorList>
            <person name="Doellman M."/>
            <person name="Sun Y."/>
            <person name="Barcenas-Pena A."/>
            <person name="Lumbsch H.T."/>
            <person name="Grewe F."/>
        </authorList>
    </citation>
    <scope>NUCLEOTIDE SEQUENCE [LARGE SCALE GENOMIC DNA]</scope>
    <source>
        <strain evidence="9 10">Mercado 3170</strain>
    </source>
</reference>
<organism evidence="9 10">
    <name type="scientific">Stereocaulon virgatum</name>
    <dbReference type="NCBI Taxonomy" id="373712"/>
    <lineage>
        <taxon>Eukaryota</taxon>
        <taxon>Fungi</taxon>
        <taxon>Dikarya</taxon>
        <taxon>Ascomycota</taxon>
        <taxon>Pezizomycotina</taxon>
        <taxon>Lecanoromycetes</taxon>
        <taxon>OSLEUM clade</taxon>
        <taxon>Lecanoromycetidae</taxon>
        <taxon>Lecanorales</taxon>
        <taxon>Lecanorineae</taxon>
        <taxon>Stereocaulaceae</taxon>
        <taxon>Stereocaulon</taxon>
    </lineage>
</organism>
<proteinExistence type="inferred from homology"/>
<evidence type="ECO:0000256" key="3">
    <source>
        <dbReference type="ARBA" id="ARBA00022989"/>
    </source>
</evidence>
<comment type="subcellular location">
    <subcellularLocation>
        <location evidence="1">Membrane</location>
        <topology evidence="1">Multi-pass membrane protein</topology>
    </subcellularLocation>
</comment>
<dbReference type="InterPro" id="IPR052337">
    <property type="entry name" value="SAT4-like"/>
</dbReference>
<feature type="region of interest" description="Disordered" evidence="6">
    <location>
        <begin position="350"/>
        <end position="372"/>
    </location>
</feature>
<feature type="transmembrane region" description="Helical" evidence="7">
    <location>
        <begin position="87"/>
        <end position="113"/>
    </location>
</feature>
<feature type="transmembrane region" description="Helical" evidence="7">
    <location>
        <begin position="54"/>
        <end position="75"/>
    </location>
</feature>
<evidence type="ECO:0000313" key="10">
    <source>
        <dbReference type="Proteomes" id="UP001590950"/>
    </source>
</evidence>
<evidence type="ECO:0000259" key="8">
    <source>
        <dbReference type="Pfam" id="PF20684"/>
    </source>
</evidence>
<feature type="transmembrane region" description="Helical" evidence="7">
    <location>
        <begin position="295"/>
        <end position="320"/>
    </location>
</feature>
<feature type="transmembrane region" description="Helical" evidence="7">
    <location>
        <begin position="255"/>
        <end position="275"/>
    </location>
</feature>
<keyword evidence="4 7" id="KW-0472">Membrane</keyword>
<sequence length="417" mass="47256">MPSFSNPLVFWKCFAIKAALLHLRPHVLVLFEHNAFPRIKMGYTFAPVNDRDGLIAMCVIFSITSTTAVVLRFYSRKFKGLRFQADDWLIAASLIFVLGLNAMFLAGCVQRVITGHSPVVNDWPISTQTEHMAQKYKYGFQTTEKIAFGLIKLSILFLWRRIFGHVRAFNIASWIMIGIIAAWSTAFFFATVFQCGTAWTLNWAPIGLFLTQCSNTLNMLTVFTATDIITDLLIIAMPIPMIWSLQMSVRRKVAISAMFLVGFFAIGAGIARMVAYLVTSYEKESNPDFIQDFTIFLLWSLIELNVAMICACLPTLLPVVAKIPRSFKTFDSSKRLLSFSRLRTQRSQKRLDSDSYSTSSSNTLNEKPLGAQAKRFEPSIETTISTMPHNFHIEHHPRTDHNILVHSNISRHDDSMV</sequence>
<dbReference type="Pfam" id="PF20684">
    <property type="entry name" value="Fung_rhodopsin"/>
    <property type="match status" value="1"/>
</dbReference>
<evidence type="ECO:0000256" key="5">
    <source>
        <dbReference type="ARBA" id="ARBA00038359"/>
    </source>
</evidence>
<name>A0ABR3ZVE2_9LECA</name>
<comment type="caution">
    <text evidence="9">The sequence shown here is derived from an EMBL/GenBank/DDBJ whole genome shotgun (WGS) entry which is preliminary data.</text>
</comment>
<dbReference type="PANTHER" id="PTHR33048:SF157">
    <property type="entry name" value="INTEGRAL MEMBRANE PROTEIN"/>
    <property type="match status" value="1"/>
</dbReference>
<keyword evidence="3 7" id="KW-1133">Transmembrane helix</keyword>
<gene>
    <name evidence="9" type="ORF">N7G274_009687</name>
</gene>
<dbReference type="InterPro" id="IPR049326">
    <property type="entry name" value="Rhodopsin_dom_fungi"/>
</dbReference>